<organism evidence="2">
    <name type="scientific">anaerobic digester metagenome</name>
    <dbReference type="NCBI Taxonomy" id="1263854"/>
    <lineage>
        <taxon>unclassified sequences</taxon>
        <taxon>metagenomes</taxon>
        <taxon>ecological metagenomes</taxon>
    </lineage>
</organism>
<evidence type="ECO:0000259" key="1">
    <source>
        <dbReference type="Pfam" id="PF00149"/>
    </source>
</evidence>
<name>A0A485LYB6_9ZZZZ</name>
<dbReference type="EMBL" id="CAADRN010000083">
    <property type="protein sequence ID" value="VFU12396.1"/>
    <property type="molecule type" value="Genomic_DNA"/>
</dbReference>
<dbReference type="SUPFAM" id="SSF56300">
    <property type="entry name" value="Metallo-dependent phosphatases"/>
    <property type="match status" value="1"/>
</dbReference>
<dbReference type="Pfam" id="PF00149">
    <property type="entry name" value="Metallophos"/>
    <property type="match status" value="1"/>
</dbReference>
<protein>
    <submittedName>
        <fullName evidence="2">Calcineurin-like phosphoesterase</fullName>
    </submittedName>
</protein>
<dbReference type="Gene3D" id="3.60.21.10">
    <property type="match status" value="1"/>
</dbReference>
<proteinExistence type="predicted"/>
<dbReference type="InterPro" id="IPR004843">
    <property type="entry name" value="Calcineurin-like_PHP"/>
</dbReference>
<dbReference type="PANTHER" id="PTHR43143">
    <property type="entry name" value="METALLOPHOSPHOESTERASE, CALCINEURIN SUPERFAMILY"/>
    <property type="match status" value="1"/>
</dbReference>
<dbReference type="InterPro" id="IPR051918">
    <property type="entry name" value="STPP_CPPED1"/>
</dbReference>
<gene>
    <name evidence="2" type="ORF">SCFA_1730003</name>
</gene>
<accession>A0A485LYB6</accession>
<dbReference type="AlphaFoldDB" id="A0A485LYB6"/>
<dbReference type="PANTHER" id="PTHR43143:SF1">
    <property type="entry name" value="SERINE_THREONINE-PROTEIN PHOSPHATASE CPPED1"/>
    <property type="match status" value="1"/>
</dbReference>
<sequence>MRTASILIPLLSLLIIMFIFSEYAGVKETKESVETLKIRAAEEKGSFSFAVLGDSSTVPGCTECQGNAVLAKLVQKINQNPPDFIVYTGDGPEQGGPILYLQAFRNSLGELKAPWYPVLGNHEIIRGAAADGTKGDGEENYLSVFKDKLPVRDNRGKHVCYYSFNLYDCHFIVLNTAWQHRKESGTKGLHPGGAQWKWLVGDLQEASQKSRHIFIFTHEPPLLPGIFRLNSKHTFRDRWLNTTWNNPQTAAAFLQLCREYGVEAVFSGHYHGYLKFRDGASTHIISGGAGAALHVPALLGGYYHYILCSVNGDRVTYDVIRLD</sequence>
<evidence type="ECO:0000313" key="2">
    <source>
        <dbReference type="EMBL" id="VFU12396.1"/>
    </source>
</evidence>
<reference evidence="2" key="1">
    <citation type="submission" date="2019-03" db="EMBL/GenBank/DDBJ databases">
        <authorList>
            <person name="Hao L."/>
        </authorList>
    </citation>
    <scope>NUCLEOTIDE SEQUENCE</scope>
</reference>
<dbReference type="GO" id="GO:0016787">
    <property type="term" value="F:hydrolase activity"/>
    <property type="evidence" value="ECO:0007669"/>
    <property type="project" value="InterPro"/>
</dbReference>
<dbReference type="InterPro" id="IPR029052">
    <property type="entry name" value="Metallo-depent_PP-like"/>
</dbReference>
<feature type="domain" description="Calcineurin-like phosphoesterase" evidence="1">
    <location>
        <begin position="49"/>
        <end position="273"/>
    </location>
</feature>